<evidence type="ECO:0000313" key="3">
    <source>
        <dbReference type="Proteomes" id="UP000528964"/>
    </source>
</evidence>
<reference evidence="2 3" key="1">
    <citation type="submission" date="2020-08" db="EMBL/GenBank/DDBJ databases">
        <title>Genomic Encyclopedia of Type Strains, Phase IV (KMG-IV): sequencing the most valuable type-strain genomes for metagenomic binning, comparative biology and taxonomic classification.</title>
        <authorList>
            <person name="Goeker M."/>
        </authorList>
    </citation>
    <scope>NUCLEOTIDE SEQUENCE [LARGE SCALE GENOMIC DNA]</scope>
    <source>
        <strain evidence="2 3">DSM 25481</strain>
    </source>
</reference>
<dbReference type="RefSeq" id="WP_183395734.1">
    <property type="nucleotide sequence ID" value="NZ_JACIDR010000004.1"/>
</dbReference>
<evidence type="ECO:0000256" key="1">
    <source>
        <dbReference type="SAM" id="Coils"/>
    </source>
</evidence>
<keyword evidence="3" id="KW-1185">Reference proteome</keyword>
<dbReference type="AlphaFoldDB" id="A0A7W6GHK0"/>
<keyword evidence="1" id="KW-0175">Coiled coil</keyword>
<organism evidence="2 3">
    <name type="scientific">Hansschlegelia beijingensis</name>
    <dbReference type="NCBI Taxonomy" id="1133344"/>
    <lineage>
        <taxon>Bacteria</taxon>
        <taxon>Pseudomonadati</taxon>
        <taxon>Pseudomonadota</taxon>
        <taxon>Alphaproteobacteria</taxon>
        <taxon>Hyphomicrobiales</taxon>
        <taxon>Methylopilaceae</taxon>
        <taxon>Hansschlegelia</taxon>
    </lineage>
</organism>
<accession>A0A7W6GHK0</accession>
<protein>
    <recommendedName>
        <fullName evidence="4">Phage tail protein</fullName>
    </recommendedName>
</protein>
<name>A0A7W6GHK0_9HYPH</name>
<gene>
    <name evidence="2" type="ORF">GGR24_002541</name>
</gene>
<dbReference type="EMBL" id="JACIDR010000004">
    <property type="protein sequence ID" value="MBB3973864.1"/>
    <property type="molecule type" value="Genomic_DNA"/>
</dbReference>
<proteinExistence type="predicted"/>
<sequence>MATIALFGRDLIPAVQPDDARVAAAESKLDALGGEVAALRDRAGQSAPPAGDAGATDERLAEVGKTIEATNARAEALEKQVAELTAKVESSPQGGDQSAVAALASRLEAVEQRGSAVDAVAGLDKRVTDLDGRISDLDGRVAALGGRLDKLATAEQLEALTAKVPETVAEAVKPLDGRVASVEGALKARPAGDPAARSVVALGALEQALDAGRPFAAELEAVKTSTSNGELTALDAFAASGVPTRQALAKELSGIMAQLPAEKPAESASLFDKFVASAGSVVKVTPKDAGSATENPRARVAALAAAGDVEQALAARQGLDQEAQAATAGWAEKATARIAAEKAVEGARAAALARLSATE</sequence>
<evidence type="ECO:0008006" key="4">
    <source>
        <dbReference type="Google" id="ProtNLM"/>
    </source>
</evidence>
<comment type="caution">
    <text evidence="2">The sequence shown here is derived from an EMBL/GenBank/DDBJ whole genome shotgun (WGS) entry which is preliminary data.</text>
</comment>
<feature type="coiled-coil region" evidence="1">
    <location>
        <begin position="22"/>
        <end position="87"/>
    </location>
</feature>
<dbReference type="Proteomes" id="UP000528964">
    <property type="component" value="Unassembled WGS sequence"/>
</dbReference>
<evidence type="ECO:0000313" key="2">
    <source>
        <dbReference type="EMBL" id="MBB3973864.1"/>
    </source>
</evidence>
<dbReference type="Gene3D" id="1.20.5.340">
    <property type="match status" value="1"/>
</dbReference>